<evidence type="ECO:0000313" key="1">
    <source>
        <dbReference type="EMBL" id="KCZ80092.1"/>
    </source>
</evidence>
<evidence type="ECO:0008006" key="3">
    <source>
        <dbReference type="Google" id="ProtNLM"/>
    </source>
</evidence>
<dbReference type="VEuPathDB" id="MicrosporidiaDB:H312_02517"/>
<name>A0A059EZ27_9MICR</name>
<dbReference type="InterPro" id="IPR009057">
    <property type="entry name" value="Homeodomain-like_sf"/>
</dbReference>
<organism evidence="1 2">
    <name type="scientific">Anncaliia algerae PRA339</name>
    <dbReference type="NCBI Taxonomy" id="1288291"/>
    <lineage>
        <taxon>Eukaryota</taxon>
        <taxon>Fungi</taxon>
        <taxon>Fungi incertae sedis</taxon>
        <taxon>Microsporidia</taxon>
        <taxon>Tubulinosematoidea</taxon>
        <taxon>Tubulinosematidae</taxon>
        <taxon>Anncaliia</taxon>
    </lineage>
</organism>
<dbReference type="InterPro" id="IPR036388">
    <property type="entry name" value="WH-like_DNA-bd_sf"/>
</dbReference>
<proteinExistence type="predicted"/>
<reference evidence="2" key="1">
    <citation type="submission" date="2013-02" db="EMBL/GenBank/DDBJ databases">
        <authorList>
            <consortium name="The Broad Institute Genome Sequencing Platform"/>
            <person name="Cuomo C."/>
            <person name="Becnel J."/>
            <person name="Sanscrainte N."/>
            <person name="Walker B."/>
            <person name="Young S.K."/>
            <person name="Zeng Q."/>
            <person name="Gargeya S."/>
            <person name="Fitzgerald M."/>
            <person name="Haas B."/>
            <person name="Abouelleil A."/>
            <person name="Alvarado L."/>
            <person name="Arachchi H.M."/>
            <person name="Berlin A.M."/>
            <person name="Chapman S.B."/>
            <person name="Dewar J."/>
            <person name="Goldberg J."/>
            <person name="Griggs A."/>
            <person name="Gujja S."/>
            <person name="Hansen M."/>
            <person name="Howarth C."/>
            <person name="Imamovic A."/>
            <person name="Larimer J."/>
            <person name="McCowan C."/>
            <person name="Murphy C."/>
            <person name="Neiman D."/>
            <person name="Pearson M."/>
            <person name="Priest M."/>
            <person name="Roberts A."/>
            <person name="Saif S."/>
            <person name="Shea T."/>
            <person name="Sisk P."/>
            <person name="Sykes S."/>
            <person name="Wortman J."/>
            <person name="Nusbaum C."/>
            <person name="Birren B."/>
        </authorList>
    </citation>
    <scope>NUCLEOTIDE SEQUENCE [LARGE SCALE GENOMIC DNA]</scope>
    <source>
        <strain evidence="2">PRA339</strain>
    </source>
</reference>
<dbReference type="Gene3D" id="1.10.10.10">
    <property type="entry name" value="Winged helix-like DNA-binding domain superfamily/Winged helix DNA-binding domain"/>
    <property type="match status" value="1"/>
</dbReference>
<dbReference type="HOGENOM" id="CLU_2359281_0_0_1"/>
<protein>
    <recommendedName>
        <fullName evidence="3">HTH psq-type domain-containing protein</fullName>
    </recommendedName>
</protein>
<dbReference type="SUPFAM" id="SSF46689">
    <property type="entry name" value="Homeodomain-like"/>
    <property type="match status" value="1"/>
</dbReference>
<keyword evidence="2" id="KW-1185">Reference proteome</keyword>
<gene>
    <name evidence="1" type="ORF">H312_02517</name>
</gene>
<evidence type="ECO:0000313" key="2">
    <source>
        <dbReference type="Proteomes" id="UP000030655"/>
    </source>
</evidence>
<dbReference type="Proteomes" id="UP000030655">
    <property type="component" value="Unassembled WGS sequence"/>
</dbReference>
<sequence>MSKQLSKYVRCQIVAYLELGFTTREAAEHFRVNQSTVVRINTKWKKFATFEHLCGNGRPSKATSDVTSLILLKNIKISREPLEKLHPRYIMGHIIY</sequence>
<dbReference type="AlphaFoldDB" id="A0A059EZ27"/>
<accession>A0A059EZ27</accession>
<reference evidence="1 2" key="2">
    <citation type="submission" date="2014-03" db="EMBL/GenBank/DDBJ databases">
        <title>The Genome Sequence of Anncaliia algerae insect isolate PRA339.</title>
        <authorList>
            <consortium name="The Broad Institute Genome Sequencing Platform"/>
            <consortium name="The Broad Institute Genome Sequencing Center for Infectious Disease"/>
            <person name="Cuomo C."/>
            <person name="Becnel J."/>
            <person name="Sanscrainte N."/>
            <person name="Walker B."/>
            <person name="Young S.K."/>
            <person name="Zeng Q."/>
            <person name="Gargeya S."/>
            <person name="Fitzgerald M."/>
            <person name="Haas B."/>
            <person name="Abouelleil A."/>
            <person name="Alvarado L."/>
            <person name="Arachchi H.M."/>
            <person name="Berlin A.M."/>
            <person name="Chapman S.B."/>
            <person name="Dewar J."/>
            <person name="Goldberg J."/>
            <person name="Griggs A."/>
            <person name="Gujja S."/>
            <person name="Hansen M."/>
            <person name="Howarth C."/>
            <person name="Imamovic A."/>
            <person name="Larimer J."/>
            <person name="McCowan C."/>
            <person name="Murphy C."/>
            <person name="Neiman D."/>
            <person name="Pearson M."/>
            <person name="Priest M."/>
            <person name="Roberts A."/>
            <person name="Saif S."/>
            <person name="Shea T."/>
            <person name="Sisk P."/>
            <person name="Sykes S."/>
            <person name="Wortman J."/>
            <person name="Nusbaum C."/>
            <person name="Birren B."/>
        </authorList>
    </citation>
    <scope>NUCLEOTIDE SEQUENCE [LARGE SCALE GENOMIC DNA]</scope>
    <source>
        <strain evidence="1 2">PRA339</strain>
    </source>
</reference>
<dbReference type="EMBL" id="KK365205">
    <property type="protein sequence ID" value="KCZ80092.1"/>
    <property type="molecule type" value="Genomic_DNA"/>
</dbReference>